<reference evidence="2" key="3">
    <citation type="submission" date="2020-12" db="UniProtKB">
        <authorList>
            <consortium name="EnsemblPlants"/>
        </authorList>
    </citation>
    <scope>IDENTIFICATION</scope>
</reference>
<reference evidence="1 3" key="2">
    <citation type="journal article" date="2018" name="Plant J.">
        <title>The Physcomitrella patens chromosome-scale assembly reveals moss genome structure and evolution.</title>
        <authorList>
            <person name="Lang D."/>
            <person name="Ullrich K.K."/>
            <person name="Murat F."/>
            <person name="Fuchs J."/>
            <person name="Jenkins J."/>
            <person name="Haas F.B."/>
            <person name="Piednoel M."/>
            <person name="Gundlach H."/>
            <person name="Van Bel M."/>
            <person name="Meyberg R."/>
            <person name="Vives C."/>
            <person name="Morata J."/>
            <person name="Symeonidi A."/>
            <person name="Hiss M."/>
            <person name="Muchero W."/>
            <person name="Kamisugi Y."/>
            <person name="Saleh O."/>
            <person name="Blanc G."/>
            <person name="Decker E.L."/>
            <person name="van Gessel N."/>
            <person name="Grimwood J."/>
            <person name="Hayes R.D."/>
            <person name="Graham S.W."/>
            <person name="Gunter L.E."/>
            <person name="McDaniel S.F."/>
            <person name="Hoernstein S.N.W."/>
            <person name="Larsson A."/>
            <person name="Li F.W."/>
            <person name="Perroud P.F."/>
            <person name="Phillips J."/>
            <person name="Ranjan P."/>
            <person name="Rokshar D.S."/>
            <person name="Rothfels C.J."/>
            <person name="Schneider L."/>
            <person name="Shu S."/>
            <person name="Stevenson D.W."/>
            <person name="Thummler F."/>
            <person name="Tillich M."/>
            <person name="Villarreal Aguilar J.C."/>
            <person name="Widiez T."/>
            <person name="Wong G.K."/>
            <person name="Wymore A."/>
            <person name="Zhang Y."/>
            <person name="Zimmer A.D."/>
            <person name="Quatrano R.S."/>
            <person name="Mayer K.F.X."/>
            <person name="Goodstein D."/>
            <person name="Casacuberta J.M."/>
            <person name="Vandepoele K."/>
            <person name="Reski R."/>
            <person name="Cuming A.C."/>
            <person name="Tuskan G.A."/>
            <person name="Maumus F."/>
            <person name="Salse J."/>
            <person name="Schmutz J."/>
            <person name="Rensing S.A."/>
        </authorList>
    </citation>
    <scope>NUCLEOTIDE SEQUENCE [LARGE SCALE GENOMIC DNA]</scope>
    <source>
        <strain evidence="2 3">cv. Gransden 2004</strain>
    </source>
</reference>
<accession>A0A2K1J0G1</accession>
<evidence type="ECO:0000313" key="3">
    <source>
        <dbReference type="Proteomes" id="UP000006727"/>
    </source>
</evidence>
<gene>
    <name evidence="1" type="ORF">PHYPA_022914</name>
</gene>
<protein>
    <submittedName>
        <fullName evidence="1 2">Uncharacterized protein</fullName>
    </submittedName>
</protein>
<dbReference type="EnsemblPlants" id="Pp3c18_9130V3.2">
    <property type="protein sequence ID" value="PAC:32982894.CDS.1"/>
    <property type="gene ID" value="Pp3c18_9130"/>
</dbReference>
<reference evidence="1 3" key="1">
    <citation type="journal article" date="2008" name="Science">
        <title>The Physcomitrella genome reveals evolutionary insights into the conquest of land by plants.</title>
        <authorList>
            <person name="Rensing S."/>
            <person name="Lang D."/>
            <person name="Zimmer A."/>
            <person name="Terry A."/>
            <person name="Salamov A."/>
            <person name="Shapiro H."/>
            <person name="Nishiyama T."/>
            <person name="Perroud P.-F."/>
            <person name="Lindquist E."/>
            <person name="Kamisugi Y."/>
            <person name="Tanahashi T."/>
            <person name="Sakakibara K."/>
            <person name="Fujita T."/>
            <person name="Oishi K."/>
            <person name="Shin-I T."/>
            <person name="Kuroki Y."/>
            <person name="Toyoda A."/>
            <person name="Suzuki Y."/>
            <person name="Hashimoto A."/>
            <person name="Yamaguchi K."/>
            <person name="Sugano A."/>
            <person name="Kohara Y."/>
            <person name="Fujiyama A."/>
            <person name="Anterola A."/>
            <person name="Aoki S."/>
            <person name="Ashton N."/>
            <person name="Barbazuk W.B."/>
            <person name="Barker E."/>
            <person name="Bennetzen J."/>
            <person name="Bezanilla M."/>
            <person name="Blankenship R."/>
            <person name="Cho S.H."/>
            <person name="Dutcher S."/>
            <person name="Estelle M."/>
            <person name="Fawcett J.A."/>
            <person name="Gundlach H."/>
            <person name="Hanada K."/>
            <person name="Heyl A."/>
            <person name="Hicks K.A."/>
            <person name="Hugh J."/>
            <person name="Lohr M."/>
            <person name="Mayer K."/>
            <person name="Melkozernov A."/>
            <person name="Murata T."/>
            <person name="Nelson D."/>
            <person name="Pils B."/>
            <person name="Prigge M."/>
            <person name="Reiss B."/>
            <person name="Renner T."/>
            <person name="Rombauts S."/>
            <person name="Rushton P."/>
            <person name="Sanderfoot A."/>
            <person name="Schween G."/>
            <person name="Shiu S.-H."/>
            <person name="Stueber K."/>
            <person name="Theodoulou F.L."/>
            <person name="Tu H."/>
            <person name="Van de Peer Y."/>
            <person name="Verrier P.J."/>
            <person name="Waters E."/>
            <person name="Wood A."/>
            <person name="Yang L."/>
            <person name="Cove D."/>
            <person name="Cuming A."/>
            <person name="Hasebe M."/>
            <person name="Lucas S."/>
            <person name="Mishler D.B."/>
            <person name="Reski R."/>
            <person name="Grigoriev I."/>
            <person name="Quatrano R.S."/>
            <person name="Boore J.L."/>
        </authorList>
    </citation>
    <scope>NUCLEOTIDE SEQUENCE [LARGE SCALE GENOMIC DNA]</scope>
    <source>
        <strain evidence="2 3">cv. Gransden 2004</strain>
    </source>
</reference>
<evidence type="ECO:0000313" key="2">
    <source>
        <dbReference type="EnsemblPlants" id="PAC:32982893.CDS.1"/>
    </source>
</evidence>
<name>A0A2K1J0G1_PHYPA</name>
<dbReference type="Proteomes" id="UP000006727">
    <property type="component" value="Chromosome 18"/>
</dbReference>
<proteinExistence type="predicted"/>
<dbReference type="InParanoid" id="A0A2K1J0G1"/>
<dbReference type="EMBL" id="ABEU02000018">
    <property type="protein sequence ID" value="PNR35015.1"/>
    <property type="molecule type" value="Genomic_DNA"/>
</dbReference>
<dbReference type="EnsemblPlants" id="Pp3c18_9130V3.1">
    <property type="protein sequence ID" value="PAC:32982893.CDS.1"/>
    <property type="gene ID" value="Pp3c18_9130"/>
</dbReference>
<evidence type="ECO:0000313" key="1">
    <source>
        <dbReference type="EMBL" id="PNR35015.1"/>
    </source>
</evidence>
<keyword evidence="3" id="KW-1185">Reference proteome</keyword>
<dbReference type="Gramene" id="Pp3c18_9130V3.2">
    <property type="protein sequence ID" value="PAC:32982894.CDS.1"/>
    <property type="gene ID" value="Pp3c18_9130"/>
</dbReference>
<dbReference type="AlphaFoldDB" id="A0A2K1J0G1"/>
<organism evidence="1">
    <name type="scientific">Physcomitrium patens</name>
    <name type="common">Spreading-leaved earth moss</name>
    <name type="synonym">Physcomitrella patens</name>
    <dbReference type="NCBI Taxonomy" id="3218"/>
    <lineage>
        <taxon>Eukaryota</taxon>
        <taxon>Viridiplantae</taxon>
        <taxon>Streptophyta</taxon>
        <taxon>Embryophyta</taxon>
        <taxon>Bryophyta</taxon>
        <taxon>Bryophytina</taxon>
        <taxon>Bryopsida</taxon>
        <taxon>Funariidae</taxon>
        <taxon>Funariales</taxon>
        <taxon>Funariaceae</taxon>
        <taxon>Physcomitrium</taxon>
    </lineage>
</organism>
<sequence>MKLLELRAIFHRAFGPGDVKPEGDCYVILVNFLHRTKLGYGLYAFGVMGSLRVGLPRMNSEGGRGGGGGSSLA</sequence>
<dbReference type="Gramene" id="Pp3c18_9130V3.1">
    <property type="protein sequence ID" value="PAC:32982893.CDS.1"/>
    <property type="gene ID" value="Pp3c18_9130"/>
</dbReference>